<proteinExistence type="predicted"/>
<gene>
    <name evidence="2" type="ORF">CSUI_010301</name>
</gene>
<protein>
    <recommendedName>
        <fullName evidence="4">Transmembrane protein</fullName>
    </recommendedName>
</protein>
<dbReference type="EMBL" id="MIGC01007087">
    <property type="protein sequence ID" value="PHJ15888.1"/>
    <property type="molecule type" value="Genomic_DNA"/>
</dbReference>
<dbReference type="Proteomes" id="UP000221165">
    <property type="component" value="Unassembled WGS sequence"/>
</dbReference>
<comment type="caution">
    <text evidence="2">The sequence shown here is derived from an EMBL/GenBank/DDBJ whole genome shotgun (WGS) entry which is preliminary data.</text>
</comment>
<evidence type="ECO:0000313" key="2">
    <source>
        <dbReference type="EMBL" id="PHJ15888.1"/>
    </source>
</evidence>
<evidence type="ECO:0000256" key="1">
    <source>
        <dbReference type="SAM" id="Phobius"/>
    </source>
</evidence>
<keyword evidence="1" id="KW-0812">Transmembrane</keyword>
<dbReference type="AlphaFoldDB" id="A0A2C6KGV5"/>
<keyword evidence="1" id="KW-1133">Transmembrane helix</keyword>
<feature type="transmembrane region" description="Helical" evidence="1">
    <location>
        <begin position="95"/>
        <end position="113"/>
    </location>
</feature>
<name>A0A2C6KGV5_9APIC</name>
<dbReference type="VEuPathDB" id="ToxoDB:CSUI_010301"/>
<evidence type="ECO:0008006" key="4">
    <source>
        <dbReference type="Google" id="ProtNLM"/>
    </source>
</evidence>
<organism evidence="2 3">
    <name type="scientific">Cystoisospora suis</name>
    <dbReference type="NCBI Taxonomy" id="483139"/>
    <lineage>
        <taxon>Eukaryota</taxon>
        <taxon>Sar</taxon>
        <taxon>Alveolata</taxon>
        <taxon>Apicomplexa</taxon>
        <taxon>Conoidasida</taxon>
        <taxon>Coccidia</taxon>
        <taxon>Eucoccidiorida</taxon>
        <taxon>Eimeriorina</taxon>
        <taxon>Sarcocystidae</taxon>
        <taxon>Cystoisospora</taxon>
    </lineage>
</organism>
<dbReference type="OrthoDB" id="329971at2759"/>
<accession>A0A2C6KGV5</accession>
<evidence type="ECO:0000313" key="3">
    <source>
        <dbReference type="Proteomes" id="UP000221165"/>
    </source>
</evidence>
<dbReference type="GeneID" id="94433617"/>
<reference evidence="2 3" key="1">
    <citation type="journal article" date="2017" name="Int. J. Parasitol.">
        <title>The genome of the protozoan parasite Cystoisospora suis and a reverse vaccinology approach to identify vaccine candidates.</title>
        <authorList>
            <person name="Palmieri N."/>
            <person name="Shrestha A."/>
            <person name="Ruttkowski B."/>
            <person name="Beck T."/>
            <person name="Vogl C."/>
            <person name="Tomley F."/>
            <person name="Blake D.P."/>
            <person name="Joachim A."/>
        </authorList>
    </citation>
    <scope>NUCLEOTIDE SEQUENCE [LARGE SCALE GENOMIC DNA]</scope>
    <source>
        <strain evidence="2 3">Wien I</strain>
    </source>
</reference>
<keyword evidence="1" id="KW-0472">Membrane</keyword>
<dbReference type="RefSeq" id="XP_067917620.1">
    <property type="nucleotide sequence ID" value="XM_068070406.1"/>
</dbReference>
<sequence length="134" mass="15055">MQPSEVAPLASPGVRDALEKSASVHPARLTVGTHLPYTGRETHIFSRYGYFTPPGYHYNCNNRLSTVCRMIFTDHSFGRFYVVSVIRAPQFLRRVGAGVGALAFGFLLCWGPLDNCFMKLRAKQKERREKMASA</sequence>
<keyword evidence="3" id="KW-1185">Reference proteome</keyword>